<dbReference type="GO" id="GO:0008982">
    <property type="term" value="F:protein-N(PI)-phosphohistidine-sugar phosphotransferase activity"/>
    <property type="evidence" value="ECO:0007669"/>
    <property type="project" value="InterPro"/>
</dbReference>
<evidence type="ECO:0000256" key="6">
    <source>
        <dbReference type="ARBA" id="ARBA00022989"/>
    </source>
</evidence>
<dbReference type="AlphaFoldDB" id="A0A3G1L1A0"/>
<dbReference type="Pfam" id="PF02378">
    <property type="entry name" value="PTS_EIIC"/>
    <property type="match status" value="1"/>
</dbReference>
<feature type="transmembrane region" description="Helical" evidence="8">
    <location>
        <begin position="218"/>
        <end position="235"/>
    </location>
</feature>
<organism evidence="11 12">
    <name type="scientific">Formimonas warabiya</name>
    <dbReference type="NCBI Taxonomy" id="1761012"/>
    <lineage>
        <taxon>Bacteria</taxon>
        <taxon>Bacillati</taxon>
        <taxon>Bacillota</taxon>
        <taxon>Clostridia</taxon>
        <taxon>Eubacteriales</taxon>
        <taxon>Peptococcaceae</taxon>
        <taxon>Candidatus Formimonas</taxon>
    </lineage>
</organism>
<reference evidence="11 12" key="1">
    <citation type="submission" date="2016-10" db="EMBL/GenBank/DDBJ databases">
        <title>Complete Genome Sequence of Peptococcaceae strain DCMF.</title>
        <authorList>
            <person name="Edwards R.J."/>
            <person name="Holland S.I."/>
            <person name="Deshpande N.P."/>
            <person name="Wong Y.K."/>
            <person name="Ertan H."/>
            <person name="Manefield M."/>
            <person name="Russell T.L."/>
            <person name="Lee M.J."/>
        </authorList>
    </citation>
    <scope>NUCLEOTIDE SEQUENCE [LARGE SCALE GENOMIC DNA]</scope>
    <source>
        <strain evidence="11 12">DCMF</strain>
    </source>
</reference>
<feature type="transmembrane region" description="Helical" evidence="8">
    <location>
        <begin position="310"/>
        <end position="331"/>
    </location>
</feature>
<dbReference type="PROSITE" id="PS51105">
    <property type="entry name" value="PTS_EIIC_TYPE_3"/>
    <property type="match status" value="1"/>
</dbReference>
<dbReference type="Pfam" id="PF00563">
    <property type="entry name" value="EAL"/>
    <property type="match status" value="1"/>
</dbReference>
<dbReference type="Proteomes" id="UP000323521">
    <property type="component" value="Chromosome"/>
</dbReference>
<evidence type="ECO:0000256" key="4">
    <source>
        <dbReference type="ARBA" id="ARBA00022597"/>
    </source>
</evidence>
<evidence type="ECO:0000256" key="8">
    <source>
        <dbReference type="SAM" id="Phobius"/>
    </source>
</evidence>
<feature type="transmembrane region" description="Helical" evidence="8">
    <location>
        <begin position="96"/>
        <end position="114"/>
    </location>
</feature>
<feature type="domain" description="EAL" evidence="9">
    <location>
        <begin position="448"/>
        <end position="701"/>
    </location>
</feature>
<feature type="transmembrane region" description="Helical" evidence="8">
    <location>
        <begin position="337"/>
        <end position="364"/>
    </location>
</feature>
<keyword evidence="12" id="KW-1185">Reference proteome</keyword>
<dbReference type="PANTHER" id="PTHR33989:SF4">
    <property type="entry name" value="PTS SYSTEM N,N'-DIACETYLCHITOBIOSE-SPECIFIC EIIC COMPONENT"/>
    <property type="match status" value="1"/>
</dbReference>
<feature type="domain" description="PTS EIIC type-3" evidence="10">
    <location>
        <begin position="1"/>
        <end position="403"/>
    </location>
</feature>
<dbReference type="InterPro" id="IPR051088">
    <property type="entry name" value="PTS_Sugar-EIIC/EIIB"/>
</dbReference>
<dbReference type="GO" id="GO:0005886">
    <property type="term" value="C:plasma membrane"/>
    <property type="evidence" value="ECO:0007669"/>
    <property type="project" value="UniProtKB-SubCell"/>
</dbReference>
<proteinExistence type="predicted"/>
<dbReference type="InterPro" id="IPR003352">
    <property type="entry name" value="PTS_EIIC"/>
</dbReference>
<keyword evidence="2" id="KW-0813">Transport</keyword>
<dbReference type="InterPro" id="IPR035919">
    <property type="entry name" value="EAL_sf"/>
</dbReference>
<keyword evidence="5 8" id="KW-0812">Transmembrane</keyword>
<feature type="transmembrane region" description="Helical" evidence="8">
    <location>
        <begin position="166"/>
        <end position="187"/>
    </location>
</feature>
<evidence type="ECO:0000259" key="9">
    <source>
        <dbReference type="PROSITE" id="PS50883"/>
    </source>
</evidence>
<dbReference type="EMBL" id="CP017634">
    <property type="protein sequence ID" value="ATW28562.1"/>
    <property type="molecule type" value="Genomic_DNA"/>
</dbReference>
<dbReference type="CDD" id="cd01948">
    <property type="entry name" value="EAL"/>
    <property type="match status" value="1"/>
</dbReference>
<accession>A0A3G1L1A0</accession>
<dbReference type="SMART" id="SM00052">
    <property type="entry name" value="EAL"/>
    <property type="match status" value="1"/>
</dbReference>
<dbReference type="KEGG" id="fwa:DCMF_11890"/>
<feature type="transmembrane region" description="Helical" evidence="8">
    <location>
        <begin position="64"/>
        <end position="84"/>
    </location>
</feature>
<feature type="transmembrane region" description="Helical" evidence="8">
    <location>
        <begin position="278"/>
        <end position="298"/>
    </location>
</feature>
<dbReference type="InterPro" id="IPR004501">
    <property type="entry name" value="PTS_EIIC_3"/>
</dbReference>
<dbReference type="PROSITE" id="PS50883">
    <property type="entry name" value="EAL"/>
    <property type="match status" value="1"/>
</dbReference>
<keyword evidence="4" id="KW-0762">Sugar transport</keyword>
<feature type="transmembrane region" description="Helical" evidence="8">
    <location>
        <begin position="385"/>
        <end position="403"/>
    </location>
</feature>
<keyword evidence="3" id="KW-1003">Cell membrane</keyword>
<evidence type="ECO:0000259" key="10">
    <source>
        <dbReference type="PROSITE" id="PS51105"/>
    </source>
</evidence>
<feature type="transmembrane region" description="Helical" evidence="8">
    <location>
        <begin position="126"/>
        <end position="146"/>
    </location>
</feature>
<sequence>MILNLSFRIAENPLVKSINRGLMLIVPLIIMGSAALVINNFPLPQYQNGMALIFGDGWKSFGETVWNLTFGVMGLALSITIAYSRAWSYAQEQHSRIHPVIAALVSVLSLLIIIHQEGSGLQTTHAGVTGIFLSIVVAVLSVELFIRFHHYLNIPYKSLLMDADPVIPQALFSIIPFCLTLFLFFLFRWMLSYLGIQDINQVLIDLTKRLFNGIDSPFYSALLFVLLNQVFWFFGVHGNNVLYSVAQDIYMRAVDLNGAALATGGVPSHILTKPFLDVFVLIGGSGSTLCLLIAIFLAAKKSNTMKLAKISLLPALFNINEIMVFGLPIVLNPLFLIPFILTPLILTLLSYAATALGLVPVTIAPVNWTTPPLLGGWMATGSWRGMMMQVCNILVGVGIYYPFVVLHEQKKEKDVLHAYNRLVKTVLHPEYSNLTKLLSRNDQVGNMANSLACEIREALKKGTFFLEYQPQVDEKGIVSGVEALLRWEHTRYGRVPPQLVVALAEEKGMIRDLGRWVIAEACAELGKWNNQGISGLRMAINISPTQLQDESITHVLAEAIQKNRLNPRDLELEITETMAFATDQKTMGTLTALKKLGVTIAMDDFGMGHASLYCMRYFNLDKIKIDGSLTKDVVMNKSCQDIISSITYLAESMQVKVIAEYVENIEQVDLLKRLGCLEFQGYFFSPPLQVSQCLAYLTRNISPGGQKLGQVKPIRQVK</sequence>
<dbReference type="NCBIfam" id="TIGR00410">
    <property type="entry name" value="lacE"/>
    <property type="match status" value="1"/>
</dbReference>
<evidence type="ECO:0000313" key="11">
    <source>
        <dbReference type="EMBL" id="ATW28562.1"/>
    </source>
</evidence>
<protein>
    <submittedName>
        <fullName evidence="11">PTS lactose transporter subunit IIC</fullName>
    </submittedName>
</protein>
<comment type="subcellular location">
    <subcellularLocation>
        <location evidence="1">Cell membrane</location>
        <topology evidence="1">Multi-pass membrane protein</topology>
    </subcellularLocation>
</comment>
<evidence type="ECO:0000256" key="3">
    <source>
        <dbReference type="ARBA" id="ARBA00022475"/>
    </source>
</evidence>
<feature type="transmembrane region" description="Helical" evidence="8">
    <location>
        <begin position="22"/>
        <end position="43"/>
    </location>
</feature>
<dbReference type="PANTHER" id="PTHR33989">
    <property type="match status" value="1"/>
</dbReference>
<evidence type="ECO:0000313" key="12">
    <source>
        <dbReference type="Proteomes" id="UP000323521"/>
    </source>
</evidence>
<dbReference type="Gene3D" id="3.20.20.450">
    <property type="entry name" value="EAL domain"/>
    <property type="match status" value="1"/>
</dbReference>
<keyword evidence="6 8" id="KW-1133">Transmembrane helix</keyword>
<gene>
    <name evidence="11" type="ORF">DCMF_11890</name>
</gene>
<dbReference type="GO" id="GO:0009401">
    <property type="term" value="P:phosphoenolpyruvate-dependent sugar phosphotransferase system"/>
    <property type="evidence" value="ECO:0007669"/>
    <property type="project" value="InterPro"/>
</dbReference>
<keyword evidence="7 8" id="KW-0472">Membrane</keyword>
<evidence type="ECO:0000256" key="2">
    <source>
        <dbReference type="ARBA" id="ARBA00022448"/>
    </source>
</evidence>
<evidence type="ECO:0000256" key="7">
    <source>
        <dbReference type="ARBA" id="ARBA00023136"/>
    </source>
</evidence>
<dbReference type="SUPFAM" id="SSF141868">
    <property type="entry name" value="EAL domain-like"/>
    <property type="match status" value="1"/>
</dbReference>
<dbReference type="InterPro" id="IPR001633">
    <property type="entry name" value="EAL_dom"/>
</dbReference>
<evidence type="ECO:0000256" key="5">
    <source>
        <dbReference type="ARBA" id="ARBA00022692"/>
    </source>
</evidence>
<evidence type="ECO:0000256" key="1">
    <source>
        <dbReference type="ARBA" id="ARBA00004651"/>
    </source>
</evidence>
<name>A0A3G1L1A0_FORW1</name>
<dbReference type="OrthoDB" id="9762141at2"/>